<comment type="caution">
    <text evidence="2">The sequence shown here is derived from an EMBL/GenBank/DDBJ whole genome shotgun (WGS) entry which is preliminary data.</text>
</comment>
<dbReference type="OrthoDB" id="3199367at2759"/>
<keyword evidence="1" id="KW-0732">Signal</keyword>
<evidence type="ECO:0000313" key="3">
    <source>
        <dbReference type="Proteomes" id="UP000184267"/>
    </source>
</evidence>
<keyword evidence="3" id="KW-1185">Reference proteome</keyword>
<name>A0A1M2VQN4_TRAPU</name>
<evidence type="ECO:0000256" key="1">
    <source>
        <dbReference type="SAM" id="SignalP"/>
    </source>
</evidence>
<feature type="signal peptide" evidence="1">
    <location>
        <begin position="1"/>
        <end position="22"/>
    </location>
</feature>
<feature type="chain" id="PRO_5012115125" evidence="1">
    <location>
        <begin position="23"/>
        <end position="167"/>
    </location>
</feature>
<proteinExistence type="predicted"/>
<dbReference type="OMA" id="WDTSAIP"/>
<dbReference type="Proteomes" id="UP000184267">
    <property type="component" value="Unassembled WGS sequence"/>
</dbReference>
<dbReference type="STRING" id="154538.A0A1M2VQN4"/>
<dbReference type="AlphaFoldDB" id="A0A1M2VQN4"/>
<sequence length="167" mass="16943">MFSTKLATLFAALAVAASAVSAAPATFSGGKVDIVFRPEVTAPTEGAVWPAGSTQTITWDTSAIPAEARNQTGLILLGYLVDGDATGNEHLDTANALASGFPITAGTIDVVIPEVDPRNDYVVVLFGDSGNTSPKFTITNTTASASSSALPTVPTGIADVLIPGHNL</sequence>
<organism evidence="2 3">
    <name type="scientific">Trametes pubescens</name>
    <name type="common">White-rot fungus</name>
    <dbReference type="NCBI Taxonomy" id="154538"/>
    <lineage>
        <taxon>Eukaryota</taxon>
        <taxon>Fungi</taxon>
        <taxon>Dikarya</taxon>
        <taxon>Basidiomycota</taxon>
        <taxon>Agaricomycotina</taxon>
        <taxon>Agaricomycetes</taxon>
        <taxon>Polyporales</taxon>
        <taxon>Polyporaceae</taxon>
        <taxon>Trametes</taxon>
    </lineage>
</organism>
<protein>
    <submittedName>
        <fullName evidence="2">Uncharacterized protein</fullName>
    </submittedName>
</protein>
<reference evidence="2 3" key="1">
    <citation type="submission" date="2016-10" db="EMBL/GenBank/DDBJ databases">
        <title>Genome sequence of the basidiomycete white-rot fungus Trametes pubescens.</title>
        <authorList>
            <person name="Makela M.R."/>
            <person name="Granchi Z."/>
            <person name="Peng M."/>
            <person name="De Vries R.P."/>
            <person name="Grigoriev I."/>
            <person name="Riley R."/>
            <person name="Hilden K."/>
        </authorList>
    </citation>
    <scope>NUCLEOTIDE SEQUENCE [LARGE SCALE GENOMIC DNA]</scope>
    <source>
        <strain evidence="2 3">FBCC735</strain>
    </source>
</reference>
<dbReference type="EMBL" id="MNAD01000872">
    <property type="protein sequence ID" value="OJT09903.1"/>
    <property type="molecule type" value="Genomic_DNA"/>
</dbReference>
<evidence type="ECO:0000313" key="2">
    <source>
        <dbReference type="EMBL" id="OJT09903.1"/>
    </source>
</evidence>
<gene>
    <name evidence="2" type="ORF">TRAPUB_13646</name>
</gene>
<accession>A0A1M2VQN4</accession>